<keyword evidence="3" id="KW-1185">Reference proteome</keyword>
<reference evidence="2 3" key="1">
    <citation type="journal article" date="2019" name="Int. J. Syst. Evol. Microbiol.">
        <title>The Global Catalogue of Microorganisms (GCM) 10K type strain sequencing project: providing services to taxonomists for standard genome sequencing and annotation.</title>
        <authorList>
            <consortium name="The Broad Institute Genomics Platform"/>
            <consortium name="The Broad Institute Genome Sequencing Center for Infectious Disease"/>
            <person name="Wu L."/>
            <person name="Ma J."/>
        </authorList>
    </citation>
    <scope>NUCLEOTIDE SEQUENCE [LARGE SCALE GENOMIC DNA]</scope>
    <source>
        <strain evidence="2 3">JCM 15910</strain>
    </source>
</reference>
<evidence type="ECO:0000313" key="2">
    <source>
        <dbReference type="EMBL" id="GAA0866861.1"/>
    </source>
</evidence>
<dbReference type="EMBL" id="BAAAFE010000010">
    <property type="protein sequence ID" value="GAA0866861.1"/>
    <property type="molecule type" value="Genomic_DNA"/>
</dbReference>
<proteinExistence type="predicted"/>
<dbReference type="Proteomes" id="UP001500738">
    <property type="component" value="Unassembled WGS sequence"/>
</dbReference>
<organism evidence="2 3">
    <name type="scientific">Sphingopyxis soli</name>
    <dbReference type="NCBI Taxonomy" id="592051"/>
    <lineage>
        <taxon>Bacteria</taxon>
        <taxon>Pseudomonadati</taxon>
        <taxon>Pseudomonadota</taxon>
        <taxon>Alphaproteobacteria</taxon>
        <taxon>Sphingomonadales</taxon>
        <taxon>Sphingomonadaceae</taxon>
        <taxon>Sphingopyxis</taxon>
    </lineage>
</organism>
<comment type="caution">
    <text evidence="2">The sequence shown here is derived from an EMBL/GenBank/DDBJ whole genome shotgun (WGS) entry which is preliminary data.</text>
</comment>
<dbReference type="RefSeq" id="WP_343828357.1">
    <property type="nucleotide sequence ID" value="NZ_BAAAFE010000010.1"/>
</dbReference>
<evidence type="ECO:0000313" key="3">
    <source>
        <dbReference type="Proteomes" id="UP001500738"/>
    </source>
</evidence>
<feature type="region of interest" description="Disordered" evidence="1">
    <location>
        <begin position="68"/>
        <end position="88"/>
    </location>
</feature>
<name>A0ABN1MC10_9SPHN</name>
<protein>
    <submittedName>
        <fullName evidence="2">Uncharacterized protein</fullName>
    </submittedName>
</protein>
<gene>
    <name evidence="2" type="ORF">GCM10009115_32350</name>
</gene>
<evidence type="ECO:0000256" key="1">
    <source>
        <dbReference type="SAM" id="MobiDB-lite"/>
    </source>
</evidence>
<accession>A0ABN1MC10</accession>
<sequence length="310" mass="34234">MNPSHRLLERSALGAPRLADRYVSWARAVTIVGEHLYKDEWAGSELARAEYTFLDRQADIDAEVQKKFPTANAPKASPTLGSPIRKGKPLDPAILTRFKEAAERRAAESSAFAAEVMKRLPPLAELAALNDARKARLIEAKSALFGAIINSRVPAFWYADGSANDPRRVPDGELVKDWNTVGGNLRRRGYIWRERAAWYVYVDAAALADAFPLNPLRETTVGSIPLESLSPYLRLMIEVSLQEGVTSDTRTKPEVLGDILRREAPKFGLTSGAGNDGSDITETWAKSLAKALRWPEARKGRAEPGSTRKR</sequence>